<dbReference type="InterPro" id="IPR044005">
    <property type="entry name" value="DZR_2"/>
</dbReference>
<dbReference type="OrthoDB" id="9779910at2"/>
<comment type="similarity">
    <text evidence="1">Belongs to the ComF/GntX family.</text>
</comment>
<dbReference type="SUPFAM" id="SSF53271">
    <property type="entry name" value="PRTase-like"/>
    <property type="match status" value="1"/>
</dbReference>
<proteinExistence type="inferred from homology"/>
<name>A0A1H7I1E9_9SPHN</name>
<dbReference type="Pfam" id="PF18912">
    <property type="entry name" value="DZR_2"/>
    <property type="match status" value="1"/>
</dbReference>
<dbReference type="InterPro" id="IPR000836">
    <property type="entry name" value="PRTase_dom"/>
</dbReference>
<keyword evidence="4" id="KW-1185">Reference proteome</keyword>
<evidence type="ECO:0000259" key="2">
    <source>
        <dbReference type="Pfam" id="PF18912"/>
    </source>
</evidence>
<reference evidence="4" key="1">
    <citation type="submission" date="2016-10" db="EMBL/GenBank/DDBJ databases">
        <authorList>
            <person name="Varghese N."/>
            <person name="Submissions S."/>
        </authorList>
    </citation>
    <scope>NUCLEOTIDE SEQUENCE [LARGE SCALE GENOMIC DNA]</scope>
    <source>
        <strain evidence="4">JS21-1</strain>
    </source>
</reference>
<dbReference type="InterPro" id="IPR051910">
    <property type="entry name" value="ComF/GntX_DNA_util-trans"/>
</dbReference>
<protein>
    <submittedName>
        <fullName evidence="3">ComF family protein</fullName>
    </submittedName>
</protein>
<dbReference type="AlphaFoldDB" id="A0A1H7I1E9"/>
<evidence type="ECO:0000313" key="4">
    <source>
        <dbReference type="Proteomes" id="UP000199214"/>
    </source>
</evidence>
<dbReference type="PANTHER" id="PTHR47505:SF1">
    <property type="entry name" value="DNA UTILIZATION PROTEIN YHGH"/>
    <property type="match status" value="1"/>
</dbReference>
<evidence type="ECO:0000256" key="1">
    <source>
        <dbReference type="ARBA" id="ARBA00008007"/>
    </source>
</evidence>
<dbReference type="CDD" id="cd06223">
    <property type="entry name" value="PRTases_typeI"/>
    <property type="match status" value="1"/>
</dbReference>
<sequence length="240" mass="26206">MRAVMTMLATLRDLALPPRCPGCGEIVSAAHRFCASCWSSLRFIGPPWCAGCNLPFDHDRGQEARCAGCLSDPPKHMGVRAAVAYGAVARTVALRLKYARRVAYAETAARLMIRHMPPQADVLVPVPLHRWRLWTRGYNQAALIVDHLSRLGNVPVDRTTLERHRATAPLRGHSRRARLQAVRAAFRVRGEGVKGRNVVLVDDVYTSGATTDACTAALLRAGAANVTILAWTRVLDDGGI</sequence>
<organism evidence="3 4">
    <name type="scientific">Sphingomonas palmae</name>
    <dbReference type="NCBI Taxonomy" id="1855283"/>
    <lineage>
        <taxon>Bacteria</taxon>
        <taxon>Pseudomonadati</taxon>
        <taxon>Pseudomonadota</taxon>
        <taxon>Alphaproteobacteria</taxon>
        <taxon>Sphingomonadales</taxon>
        <taxon>Sphingomonadaceae</taxon>
        <taxon>Sphingomonas</taxon>
    </lineage>
</organism>
<accession>A0A1H7I1E9</accession>
<gene>
    <name evidence="3" type="ORF">SAMN05216382_0613</name>
</gene>
<dbReference type="Proteomes" id="UP000199214">
    <property type="component" value="Unassembled WGS sequence"/>
</dbReference>
<dbReference type="Gene3D" id="3.40.50.2020">
    <property type="match status" value="1"/>
</dbReference>
<dbReference type="InterPro" id="IPR029057">
    <property type="entry name" value="PRTase-like"/>
</dbReference>
<evidence type="ECO:0000313" key="3">
    <source>
        <dbReference type="EMBL" id="SEK54315.1"/>
    </source>
</evidence>
<dbReference type="PANTHER" id="PTHR47505">
    <property type="entry name" value="DNA UTILIZATION PROTEIN YHGH"/>
    <property type="match status" value="1"/>
</dbReference>
<feature type="domain" description="Double zinc ribbon" evidence="2">
    <location>
        <begin position="13"/>
        <end position="70"/>
    </location>
</feature>
<dbReference type="EMBL" id="FNZZ01000001">
    <property type="protein sequence ID" value="SEK54315.1"/>
    <property type="molecule type" value="Genomic_DNA"/>
</dbReference>
<dbReference type="STRING" id="1855283.SAMN05216382_0613"/>